<protein>
    <submittedName>
        <fullName evidence="2">Uncharacterized protein</fullName>
    </submittedName>
</protein>
<dbReference type="RefSeq" id="WP_105915653.1">
    <property type="nucleotide sequence ID" value="NZ_NXGE01000004.1"/>
</dbReference>
<proteinExistence type="predicted"/>
<name>A0A2S9T6D1_9BACT</name>
<dbReference type="EMBL" id="NXGE01000004">
    <property type="protein sequence ID" value="PRM94386.1"/>
    <property type="molecule type" value="Genomic_DNA"/>
</dbReference>
<evidence type="ECO:0000313" key="2">
    <source>
        <dbReference type="EMBL" id="PRM94386.1"/>
    </source>
</evidence>
<gene>
    <name evidence="2" type="ORF">CJ673_07780</name>
</gene>
<evidence type="ECO:0000313" key="3">
    <source>
        <dbReference type="Proteomes" id="UP000238281"/>
    </source>
</evidence>
<dbReference type="Proteomes" id="UP000238281">
    <property type="component" value="Unassembled WGS sequence"/>
</dbReference>
<feature type="coiled-coil region" evidence="1">
    <location>
        <begin position="21"/>
        <end position="62"/>
    </location>
</feature>
<organism evidence="2 3">
    <name type="scientific">Aliarcobacter cryaerophilus</name>
    <dbReference type="NCBI Taxonomy" id="28198"/>
    <lineage>
        <taxon>Bacteria</taxon>
        <taxon>Pseudomonadati</taxon>
        <taxon>Campylobacterota</taxon>
        <taxon>Epsilonproteobacteria</taxon>
        <taxon>Campylobacterales</taxon>
        <taxon>Arcobacteraceae</taxon>
        <taxon>Aliarcobacter</taxon>
    </lineage>
</organism>
<evidence type="ECO:0000256" key="1">
    <source>
        <dbReference type="SAM" id="Coils"/>
    </source>
</evidence>
<comment type="caution">
    <text evidence="2">The sequence shown here is derived from an EMBL/GenBank/DDBJ whole genome shotgun (WGS) entry which is preliminary data.</text>
</comment>
<reference evidence="2 3" key="1">
    <citation type="submission" date="2017-09" db="EMBL/GenBank/DDBJ databases">
        <title>Reassesment of A. cryaerophilus.</title>
        <authorList>
            <person name="Perez-Cataluna A."/>
            <person name="Collado L."/>
            <person name="Salgado O."/>
            <person name="Lefinanco V."/>
            <person name="Figueras M.J."/>
        </authorList>
    </citation>
    <scope>NUCLEOTIDE SEQUENCE [LARGE SCALE GENOMIC DNA]</scope>
    <source>
        <strain evidence="2 3">LMG 10210</strain>
    </source>
</reference>
<dbReference type="AlphaFoldDB" id="A0A2S9T6D1"/>
<sequence>MEIKSNEILDERVKAIFQEFLKDLETLFQELENRELEIRKELKELKNKDDELEARLQDIKNKTNLNKEK</sequence>
<accession>A0A2S9T6D1</accession>
<keyword evidence="1" id="KW-0175">Coiled coil</keyword>